<dbReference type="PIRSF" id="PIRSF016599">
    <property type="entry name" value="Xaa-His_dipept"/>
    <property type="match status" value="1"/>
</dbReference>
<dbReference type="EMBL" id="JAVXUR010000006">
    <property type="protein sequence ID" value="MDT8880601.1"/>
    <property type="molecule type" value="Genomic_DNA"/>
</dbReference>
<name>A0ABU3NKD9_9GAMM</name>
<comment type="caution">
    <text evidence="3">The sequence shown here is derived from an EMBL/GenBank/DDBJ whole genome shotgun (WGS) entry which is preliminary data.</text>
</comment>
<dbReference type="Pfam" id="PF01546">
    <property type="entry name" value="Peptidase_M20"/>
    <property type="match status" value="1"/>
</dbReference>
<dbReference type="NCBIfam" id="TIGR01893">
    <property type="entry name" value="aa-his-dipept"/>
    <property type="match status" value="1"/>
</dbReference>
<evidence type="ECO:0000313" key="4">
    <source>
        <dbReference type="Proteomes" id="UP001255917"/>
    </source>
</evidence>
<keyword evidence="4" id="KW-1185">Reference proteome</keyword>
<dbReference type="PANTHER" id="PTHR43501:SF1">
    <property type="entry name" value="CYTOSOL NON-SPECIFIC DIPEPTIDASE"/>
    <property type="match status" value="1"/>
</dbReference>
<gene>
    <name evidence="3" type="ORF">RSO68_14085</name>
</gene>
<dbReference type="Gene3D" id="3.40.630.10">
    <property type="entry name" value="Zn peptidases"/>
    <property type="match status" value="2"/>
</dbReference>
<accession>A0ABU3NKD9</accession>
<dbReference type="PANTHER" id="PTHR43501">
    <property type="entry name" value="CYTOSOL NON-SPECIFIC DIPEPTIDASE"/>
    <property type="match status" value="1"/>
</dbReference>
<dbReference type="PRINTS" id="PR00934">
    <property type="entry name" value="XHISDIPTASE"/>
</dbReference>
<dbReference type="RefSeq" id="WP_315587034.1">
    <property type="nucleotide sequence ID" value="NZ_JAVXUR010000006.1"/>
</dbReference>
<protein>
    <submittedName>
        <fullName evidence="3">Aminoacyl-histidine dipeptidase</fullName>
    </submittedName>
</protein>
<evidence type="ECO:0000313" key="3">
    <source>
        <dbReference type="EMBL" id="MDT8880601.1"/>
    </source>
</evidence>
<dbReference type="InterPro" id="IPR001160">
    <property type="entry name" value="Peptidase_M20C"/>
</dbReference>
<dbReference type="SUPFAM" id="SSF53187">
    <property type="entry name" value="Zn-dependent exopeptidases"/>
    <property type="match status" value="1"/>
</dbReference>
<dbReference type="CDD" id="cd03890">
    <property type="entry name" value="M20_pepD"/>
    <property type="match status" value="1"/>
</dbReference>
<dbReference type="Proteomes" id="UP001255917">
    <property type="component" value="Unassembled WGS sequence"/>
</dbReference>
<dbReference type="InterPro" id="IPR011650">
    <property type="entry name" value="Peptidase_M20_dimer"/>
</dbReference>
<feature type="domain" description="Peptidase M20 dimerisation" evidence="2">
    <location>
        <begin position="209"/>
        <end position="292"/>
    </location>
</feature>
<organism evidence="3 4">
    <name type="scientific">Halomonas saccharevitans</name>
    <dbReference type="NCBI Taxonomy" id="416872"/>
    <lineage>
        <taxon>Bacteria</taxon>
        <taxon>Pseudomonadati</taxon>
        <taxon>Pseudomonadota</taxon>
        <taxon>Gammaproteobacteria</taxon>
        <taxon>Oceanospirillales</taxon>
        <taxon>Halomonadaceae</taxon>
        <taxon>Halomonas</taxon>
    </lineage>
</organism>
<sequence>MNAHLEQLSPRPLWRHFRTLCNTPRPSGHEAALVATLERWAEGLGLAHDRDAFGNLRILKPATPGYEQAPGVILQGHLDMVAQANAGHPHDFTRDPIETHEVDGWLHARQTTLGADNGLGVAAALAILEDDALIHGPLEALFTLEEESSMGGALNLAEGWLEGRVLLNLDSEDRGQVYIGCAGGADVIVDAQLPTAPLEAGEVALSLSLTGLSGGHSGIDIHKGRGNANRLLVRVLRALEPHGARLIDYHGGTLRNALPREAFATLALPEDARSHAEARVAALEAELRAELAGVDEGLSLALTPCEPASAPSSESLTAHASHLLVRALHVAPCGVERMSVEVPGVVETSNNLGVVSLEAGRFHLCALVRSLHDSATADIADRFRALFELIGARTRVENAYPGWTPDPGSPLLARFRRLHQERLGSDPEVKVIHAGLECGILGGKYPQLDMISFGPLIRGAHSPDERVELSSVEEFWSLLRVLVEDLATVKEEDRATVSAEGAGRSLPSSSL</sequence>
<keyword evidence="1" id="KW-0378">Hydrolase</keyword>
<evidence type="ECO:0000256" key="1">
    <source>
        <dbReference type="ARBA" id="ARBA00022801"/>
    </source>
</evidence>
<evidence type="ECO:0000259" key="2">
    <source>
        <dbReference type="Pfam" id="PF07687"/>
    </source>
</evidence>
<dbReference type="Pfam" id="PF07687">
    <property type="entry name" value="M20_dimer"/>
    <property type="match status" value="1"/>
</dbReference>
<dbReference type="InterPro" id="IPR002933">
    <property type="entry name" value="Peptidase_M20"/>
</dbReference>
<reference evidence="4" key="1">
    <citation type="submission" date="2023-07" db="EMBL/GenBank/DDBJ databases">
        <title>Substrates and metabolic shifts associated with increased methane emissions in unrestored hypersaline salterns.</title>
        <authorList>
            <person name="Bueno De Mesquita C.P."/>
            <person name="Tringe S.G."/>
        </authorList>
    </citation>
    <scope>NUCLEOTIDE SEQUENCE [LARGE SCALE GENOMIC DNA]</scope>
    <source>
        <strain evidence="4">I4</strain>
    </source>
</reference>
<proteinExistence type="predicted"/>